<dbReference type="PANTHER" id="PTHR43643">
    <property type="entry name" value="HISTIDINOL-PHOSPHATE AMINOTRANSFERASE 2"/>
    <property type="match status" value="1"/>
</dbReference>
<name>Q1IM68_KORVE</name>
<sequence length="387" mass="41688">MIQIDRRSFLRTASFAGAALVASTEAQFAFAQRRSMKAVGPIAVFLNANENPLGPCEAARAAMTTAIAESGRYHDEYAEEFVSLFASQGGLKTEYVDPYSGSSQPLSYCVSAFCNAEKPLVIADPGYEAAARTADAMGVKVLKVPLAKDYSHDVRAMVAASPNAGVYYVASPNNPTGSVTSRADVEWLLANKPKGSIVVLDEAYIHFSDATPCLDLAAADKDIVVLRTFSKLYGMAGARLGAAVARPDLLKKVREQGGWTMCPVTATQAGIASLKDASLVAKRKTINADARQETFDWLTSKGFAYVPSQANHFMLDAKRPTQTVIAGMAGKGILIGRAWPIWQTHVRVTVGTPQEMVRFRSAFEDVMRQPQSSSYAPVRHSNATLFS</sequence>
<dbReference type="GO" id="GO:0030170">
    <property type="term" value="F:pyridoxal phosphate binding"/>
    <property type="evidence" value="ECO:0007669"/>
    <property type="project" value="InterPro"/>
</dbReference>
<dbReference type="InterPro" id="IPR015421">
    <property type="entry name" value="PyrdxlP-dep_Trfase_major"/>
</dbReference>
<dbReference type="InterPro" id="IPR004839">
    <property type="entry name" value="Aminotransferase_I/II_large"/>
</dbReference>
<dbReference type="GO" id="GO:0008483">
    <property type="term" value="F:transaminase activity"/>
    <property type="evidence" value="ECO:0007669"/>
    <property type="project" value="UniProtKB-KW"/>
</dbReference>
<organism evidence="6 7">
    <name type="scientific">Koribacter versatilis (strain Ellin345)</name>
    <dbReference type="NCBI Taxonomy" id="204669"/>
    <lineage>
        <taxon>Bacteria</taxon>
        <taxon>Pseudomonadati</taxon>
        <taxon>Acidobacteriota</taxon>
        <taxon>Terriglobia</taxon>
        <taxon>Terriglobales</taxon>
        <taxon>Candidatus Korobacteraceae</taxon>
        <taxon>Candidatus Korobacter</taxon>
    </lineage>
</organism>
<keyword evidence="4" id="KW-0663">Pyridoxal phosphate</keyword>
<evidence type="ECO:0000256" key="3">
    <source>
        <dbReference type="ARBA" id="ARBA00022679"/>
    </source>
</evidence>
<dbReference type="AlphaFoldDB" id="Q1IM68"/>
<proteinExistence type="inferred from homology"/>
<keyword evidence="7" id="KW-1185">Reference proteome</keyword>
<evidence type="ECO:0000313" key="7">
    <source>
        <dbReference type="Proteomes" id="UP000002432"/>
    </source>
</evidence>
<dbReference type="InterPro" id="IPR050106">
    <property type="entry name" value="HistidinolP_aminotransfase"/>
</dbReference>
<dbReference type="Gene3D" id="3.90.1150.10">
    <property type="entry name" value="Aspartate Aminotransferase, domain 1"/>
    <property type="match status" value="1"/>
</dbReference>
<dbReference type="EnsemblBacteria" id="ABF42032">
    <property type="protein sequence ID" value="ABF42032"/>
    <property type="gene ID" value="Acid345_3031"/>
</dbReference>
<keyword evidence="2 6" id="KW-0032">Aminotransferase</keyword>
<dbReference type="SUPFAM" id="SSF53383">
    <property type="entry name" value="PLP-dependent transferases"/>
    <property type="match status" value="1"/>
</dbReference>
<gene>
    <name evidence="6" type="ordered locus">Acid345_3031</name>
</gene>
<accession>Q1IM68</accession>
<protein>
    <submittedName>
        <fullName evidence="6">Aminotransferase</fullName>
        <ecNumber evidence="6">2.6.1.-</ecNumber>
    </submittedName>
</protein>
<evidence type="ECO:0000256" key="2">
    <source>
        <dbReference type="ARBA" id="ARBA00022576"/>
    </source>
</evidence>
<keyword evidence="3 6" id="KW-0808">Transferase</keyword>
<reference evidence="6 7" key="1">
    <citation type="journal article" date="2009" name="Appl. Environ. Microbiol.">
        <title>Three genomes from the phylum Acidobacteria provide insight into the lifestyles of these microorganisms in soils.</title>
        <authorList>
            <person name="Ward N.L."/>
            <person name="Challacombe J.F."/>
            <person name="Janssen P.H."/>
            <person name="Henrissat B."/>
            <person name="Coutinho P.M."/>
            <person name="Wu M."/>
            <person name="Xie G."/>
            <person name="Haft D.H."/>
            <person name="Sait M."/>
            <person name="Badger J."/>
            <person name="Barabote R.D."/>
            <person name="Bradley B."/>
            <person name="Brettin T.S."/>
            <person name="Brinkac L.M."/>
            <person name="Bruce D."/>
            <person name="Creasy T."/>
            <person name="Daugherty S.C."/>
            <person name="Davidsen T.M."/>
            <person name="DeBoy R.T."/>
            <person name="Detter J.C."/>
            <person name="Dodson R.J."/>
            <person name="Durkin A.S."/>
            <person name="Ganapathy A."/>
            <person name="Gwinn-Giglio M."/>
            <person name="Han C.S."/>
            <person name="Khouri H."/>
            <person name="Kiss H."/>
            <person name="Kothari S.P."/>
            <person name="Madupu R."/>
            <person name="Nelson K.E."/>
            <person name="Nelson W.C."/>
            <person name="Paulsen I."/>
            <person name="Penn K."/>
            <person name="Ren Q."/>
            <person name="Rosovitz M.J."/>
            <person name="Selengut J.D."/>
            <person name="Shrivastava S."/>
            <person name="Sullivan S.A."/>
            <person name="Tapia R."/>
            <person name="Thompson L.S."/>
            <person name="Watkins K.L."/>
            <person name="Yang Q."/>
            <person name="Yu C."/>
            <person name="Zafar N."/>
            <person name="Zhou L."/>
            <person name="Kuske C.R."/>
        </authorList>
    </citation>
    <scope>NUCLEOTIDE SEQUENCE [LARGE SCALE GENOMIC DNA]</scope>
    <source>
        <strain evidence="6 7">Ellin345</strain>
    </source>
</reference>
<dbReference type="Proteomes" id="UP000002432">
    <property type="component" value="Chromosome"/>
</dbReference>
<dbReference type="PROSITE" id="PS51318">
    <property type="entry name" value="TAT"/>
    <property type="match status" value="1"/>
</dbReference>
<evidence type="ECO:0000256" key="1">
    <source>
        <dbReference type="ARBA" id="ARBA00007970"/>
    </source>
</evidence>
<evidence type="ECO:0000256" key="4">
    <source>
        <dbReference type="ARBA" id="ARBA00022898"/>
    </source>
</evidence>
<dbReference type="CDD" id="cd00609">
    <property type="entry name" value="AAT_like"/>
    <property type="match status" value="1"/>
</dbReference>
<dbReference type="KEGG" id="aba:Acid345_3031"/>
<dbReference type="STRING" id="204669.Acid345_3031"/>
<dbReference type="PANTHER" id="PTHR43643:SF3">
    <property type="entry name" value="HISTIDINOL-PHOSPHATE AMINOTRANSFERASE"/>
    <property type="match status" value="1"/>
</dbReference>
<evidence type="ECO:0000313" key="6">
    <source>
        <dbReference type="EMBL" id="ABF42032.1"/>
    </source>
</evidence>
<evidence type="ECO:0000259" key="5">
    <source>
        <dbReference type="Pfam" id="PF00155"/>
    </source>
</evidence>
<dbReference type="Pfam" id="PF00155">
    <property type="entry name" value="Aminotran_1_2"/>
    <property type="match status" value="1"/>
</dbReference>
<dbReference type="Gene3D" id="3.40.640.10">
    <property type="entry name" value="Type I PLP-dependent aspartate aminotransferase-like (Major domain)"/>
    <property type="match status" value="1"/>
</dbReference>
<dbReference type="NCBIfam" id="NF006580">
    <property type="entry name" value="PRK09105.1"/>
    <property type="match status" value="1"/>
</dbReference>
<dbReference type="InterPro" id="IPR015422">
    <property type="entry name" value="PyrdxlP-dep_Trfase_small"/>
</dbReference>
<dbReference type="OrthoDB" id="9813612at2"/>
<comment type="similarity">
    <text evidence="1">Belongs to the class-II pyridoxal-phosphate-dependent aminotransferase family. Histidinol-phosphate aminotransferase subfamily.</text>
</comment>
<dbReference type="eggNOG" id="COG0079">
    <property type="taxonomic scope" value="Bacteria"/>
</dbReference>
<dbReference type="InterPro" id="IPR006311">
    <property type="entry name" value="TAT_signal"/>
</dbReference>
<dbReference type="InterPro" id="IPR015424">
    <property type="entry name" value="PyrdxlP-dep_Trfase"/>
</dbReference>
<dbReference type="RefSeq" id="WP_011523833.1">
    <property type="nucleotide sequence ID" value="NC_008009.1"/>
</dbReference>
<dbReference type="EC" id="2.6.1.-" evidence="6"/>
<dbReference type="EMBL" id="CP000360">
    <property type="protein sequence ID" value="ABF42032.1"/>
    <property type="molecule type" value="Genomic_DNA"/>
</dbReference>
<dbReference type="HOGENOM" id="CLU_017584_3_3_0"/>
<feature type="domain" description="Aminotransferase class I/classII large" evidence="5">
    <location>
        <begin position="45"/>
        <end position="359"/>
    </location>
</feature>